<evidence type="ECO:0000313" key="3">
    <source>
        <dbReference type="EMBL" id="MDF3838224.1"/>
    </source>
</evidence>
<evidence type="ECO:0000256" key="1">
    <source>
        <dbReference type="SAM" id="MobiDB-lite"/>
    </source>
</evidence>
<dbReference type="SUPFAM" id="SSF53850">
    <property type="entry name" value="Periplasmic binding protein-like II"/>
    <property type="match status" value="1"/>
</dbReference>
<protein>
    <submittedName>
        <fullName evidence="3">LysR substrate-binding domain-containing protein</fullName>
    </submittedName>
</protein>
<evidence type="ECO:0000259" key="2">
    <source>
        <dbReference type="Pfam" id="PF03466"/>
    </source>
</evidence>
<name>A0ABT6B0F7_9BURK</name>
<feature type="compositionally biased region" description="Polar residues" evidence="1">
    <location>
        <begin position="177"/>
        <end position="188"/>
    </location>
</feature>
<evidence type="ECO:0000313" key="4">
    <source>
        <dbReference type="Proteomes" id="UP001216674"/>
    </source>
</evidence>
<dbReference type="RefSeq" id="WP_276268218.1">
    <property type="nucleotide sequence ID" value="NZ_JARJLM010000574.1"/>
</dbReference>
<gene>
    <name evidence="3" type="ORF">P3W85_35615</name>
</gene>
<dbReference type="EMBL" id="JARJLM010000574">
    <property type="protein sequence ID" value="MDF3838224.1"/>
    <property type="molecule type" value="Genomic_DNA"/>
</dbReference>
<dbReference type="Pfam" id="PF03466">
    <property type="entry name" value="LysR_substrate"/>
    <property type="match status" value="1"/>
</dbReference>
<organism evidence="3 4">
    <name type="scientific">Cupriavidus basilensis</name>
    <dbReference type="NCBI Taxonomy" id="68895"/>
    <lineage>
        <taxon>Bacteria</taxon>
        <taxon>Pseudomonadati</taxon>
        <taxon>Pseudomonadota</taxon>
        <taxon>Betaproteobacteria</taxon>
        <taxon>Burkholderiales</taxon>
        <taxon>Burkholderiaceae</taxon>
        <taxon>Cupriavidus</taxon>
    </lineage>
</organism>
<feature type="region of interest" description="Disordered" evidence="1">
    <location>
        <begin position="170"/>
        <end position="192"/>
    </location>
</feature>
<dbReference type="Proteomes" id="UP001216674">
    <property type="component" value="Unassembled WGS sequence"/>
</dbReference>
<feature type="domain" description="LysR substrate-binding" evidence="2">
    <location>
        <begin position="28"/>
        <end position="132"/>
    </location>
</feature>
<sequence>MPTCGFRRSLGTGKSLPFDYRDEHTHGFARLLTKRFLLVLDPQLAEQLGKRPTADGLASLPLIAYDEDLPLIRPLWTGMFQFAPTLPAALTIPDLRIIQGLVIKGQGWSVLPDYQCTEALASGRLISITPETSAPTNTSTLCGTRLPCAIHGSCECTTTFSDSSKMVRELSHAPDRGTQSQPITNPRGVSTGHCDAIMTGLT</sequence>
<keyword evidence="4" id="KW-1185">Reference proteome</keyword>
<dbReference type="Gene3D" id="3.40.190.290">
    <property type="match status" value="1"/>
</dbReference>
<dbReference type="InterPro" id="IPR005119">
    <property type="entry name" value="LysR_subst-bd"/>
</dbReference>
<reference evidence="3 4" key="1">
    <citation type="submission" date="2023-03" db="EMBL/GenBank/DDBJ databases">
        <title>Draft assemblies of triclosan tolerant bacteria isolated from returned activated sludge.</title>
        <authorList>
            <person name="Van Hamelsveld S."/>
        </authorList>
    </citation>
    <scope>NUCLEOTIDE SEQUENCE [LARGE SCALE GENOMIC DNA]</scope>
    <source>
        <strain evidence="3 4">GW210010_S58</strain>
    </source>
</reference>
<accession>A0ABT6B0F7</accession>
<proteinExistence type="predicted"/>
<comment type="caution">
    <text evidence="3">The sequence shown here is derived from an EMBL/GenBank/DDBJ whole genome shotgun (WGS) entry which is preliminary data.</text>
</comment>